<organism evidence="4 5">
    <name type="scientific">Pelagibacterium lentulum</name>
    <dbReference type="NCBI Taxonomy" id="2029865"/>
    <lineage>
        <taxon>Bacteria</taxon>
        <taxon>Pseudomonadati</taxon>
        <taxon>Pseudomonadota</taxon>
        <taxon>Alphaproteobacteria</taxon>
        <taxon>Hyphomicrobiales</taxon>
        <taxon>Devosiaceae</taxon>
        <taxon>Pelagibacterium</taxon>
    </lineage>
</organism>
<dbReference type="Pfam" id="PF00565">
    <property type="entry name" value="SNase"/>
    <property type="match status" value="1"/>
</dbReference>
<keyword evidence="2" id="KW-0812">Transmembrane</keyword>
<sequence length="197" mass="21802">MNKVNPARRNGGQTFGRRRANPALRPVRHRRRSGSLIEIALGLLIVVLLAYIAQARGLVDLSSLIQPRPATTATTPLAQGTTIFRSFVLCPRSGGTCVIDGDTIRIDGQSIRIADIDTPEIRSHQCAEELALGQRATDRMLELVNAGPFTLEMWDHRDEDRYGRKLRVLKRDGQSLGMILVAEGLARPWGGARQPWC</sequence>
<evidence type="ECO:0000259" key="3">
    <source>
        <dbReference type="PROSITE" id="PS50830"/>
    </source>
</evidence>
<reference evidence="4 5" key="1">
    <citation type="journal article" date="2014" name="Int. J. Syst. Evol. Microbiol.">
        <title>Complete genome sequence of Corynebacterium casei LMG S-19264T (=DSM 44701T), isolated from a smear-ripened cheese.</title>
        <authorList>
            <consortium name="US DOE Joint Genome Institute (JGI-PGF)"/>
            <person name="Walter F."/>
            <person name="Albersmeier A."/>
            <person name="Kalinowski J."/>
            <person name="Ruckert C."/>
        </authorList>
    </citation>
    <scope>NUCLEOTIDE SEQUENCE [LARGE SCALE GENOMIC DNA]</scope>
    <source>
        <strain evidence="4 5">CGMCC 1.15896</strain>
    </source>
</reference>
<keyword evidence="5" id="KW-1185">Reference proteome</keyword>
<evidence type="ECO:0000256" key="2">
    <source>
        <dbReference type="SAM" id="Phobius"/>
    </source>
</evidence>
<feature type="region of interest" description="Disordered" evidence="1">
    <location>
        <begin position="1"/>
        <end position="26"/>
    </location>
</feature>
<feature type="compositionally biased region" description="Basic residues" evidence="1">
    <location>
        <begin position="16"/>
        <end position="26"/>
    </location>
</feature>
<dbReference type="InterPro" id="IPR035437">
    <property type="entry name" value="SNase_OB-fold_sf"/>
</dbReference>
<gene>
    <name evidence="4" type="ORF">GCM10011499_31090</name>
</gene>
<dbReference type="RefSeq" id="WP_244640846.1">
    <property type="nucleotide sequence ID" value="NZ_BMKB01000005.1"/>
</dbReference>
<protein>
    <recommendedName>
        <fullName evidence="3">TNase-like domain-containing protein</fullName>
    </recommendedName>
</protein>
<dbReference type="PROSITE" id="PS50830">
    <property type="entry name" value="TNASE_3"/>
    <property type="match status" value="1"/>
</dbReference>
<dbReference type="Proteomes" id="UP000596977">
    <property type="component" value="Unassembled WGS sequence"/>
</dbReference>
<proteinExistence type="predicted"/>
<dbReference type="EMBL" id="BMKB01000005">
    <property type="protein sequence ID" value="GGA58748.1"/>
    <property type="molecule type" value="Genomic_DNA"/>
</dbReference>
<dbReference type="SUPFAM" id="SSF50199">
    <property type="entry name" value="Staphylococcal nuclease"/>
    <property type="match status" value="1"/>
</dbReference>
<comment type="caution">
    <text evidence="4">The sequence shown here is derived from an EMBL/GenBank/DDBJ whole genome shotgun (WGS) entry which is preliminary data.</text>
</comment>
<dbReference type="InterPro" id="IPR016071">
    <property type="entry name" value="Staphylococal_nuclease_OB-fold"/>
</dbReference>
<dbReference type="Gene3D" id="2.40.50.90">
    <property type="match status" value="1"/>
</dbReference>
<feature type="domain" description="TNase-like" evidence="3">
    <location>
        <begin position="98"/>
        <end position="187"/>
    </location>
</feature>
<evidence type="ECO:0000313" key="4">
    <source>
        <dbReference type="EMBL" id="GGA58748.1"/>
    </source>
</evidence>
<name>A0A916RK04_9HYPH</name>
<feature type="transmembrane region" description="Helical" evidence="2">
    <location>
        <begin position="35"/>
        <end position="53"/>
    </location>
</feature>
<keyword evidence="2" id="KW-0472">Membrane</keyword>
<evidence type="ECO:0000313" key="5">
    <source>
        <dbReference type="Proteomes" id="UP000596977"/>
    </source>
</evidence>
<keyword evidence="2" id="KW-1133">Transmembrane helix</keyword>
<dbReference type="AlphaFoldDB" id="A0A916RK04"/>
<evidence type="ECO:0000256" key="1">
    <source>
        <dbReference type="SAM" id="MobiDB-lite"/>
    </source>
</evidence>
<accession>A0A916RK04</accession>